<reference evidence="7 8" key="1">
    <citation type="submission" date="2018-03" db="EMBL/GenBank/DDBJ databases">
        <title>Genomic Encyclopedia of Archaeal and Bacterial Type Strains, Phase II (KMG-II): from individual species to whole genera.</title>
        <authorList>
            <person name="Goeker M."/>
        </authorList>
    </citation>
    <scope>NUCLEOTIDE SEQUENCE [LARGE SCALE GENOMIC DNA]</scope>
    <source>
        <strain evidence="7 8">DSM 28229</strain>
    </source>
</reference>
<dbReference type="GO" id="GO:0046872">
    <property type="term" value="F:metal ion binding"/>
    <property type="evidence" value="ECO:0007669"/>
    <property type="project" value="UniProtKB-KW"/>
</dbReference>
<evidence type="ECO:0000313" key="7">
    <source>
        <dbReference type="EMBL" id="PWJ37956.1"/>
    </source>
</evidence>
<accession>A0A315Z5V5</accession>
<keyword evidence="4" id="KW-0106">Calcium</keyword>
<dbReference type="AlphaFoldDB" id="A0A315Z5V5"/>
<feature type="signal peptide" evidence="5">
    <location>
        <begin position="1"/>
        <end position="22"/>
    </location>
</feature>
<sequence length="466" mass="53377">MKIIYKGICCLFFLFLTIHVNAQEKPNIILIISDDAGYADFGFQGSKEFKTPNLDKLATQGIVFEQAYVTAAVCGPSRAGILTGRYQQRFGFEENNVPGIMENYNLPDDEMGLPLEEKTMANYMKSLGYRTALFGKWHQGNADQFHPTKRGFETFYGFRGGARSYYEYNEAHPTKKTEDFLEKGFKNYGETDEYLTYTFANAANDFIKKDDEAPFFIILSFNAVHSPMDALKEDLGQFPKLSGKRKKLAAMTLAMDKACGSVFETIESLGIEENTLIVFTNDNGGPTDSNASSNKPLSGTKANHLEGGIRVPFIMKYKGVLSEGERYTYPISTLDLLPTFYQLGKGDLNQLSNIDGVNLIPYLKGELNERPHQSLFWKKENRAAIRDGDWKLLRFPDRPAELYYLPNDQSEQNNLASKYPQKVQKLYKRLFEWELTLARPRWQLKRKYEGKAMERMDKYRLMEKEN</sequence>
<dbReference type="RefSeq" id="WP_109622137.1">
    <property type="nucleotide sequence ID" value="NZ_QGDO01000008.1"/>
</dbReference>
<organism evidence="7 8">
    <name type="scientific">Sediminitomix flava</name>
    <dbReference type="NCBI Taxonomy" id="379075"/>
    <lineage>
        <taxon>Bacteria</taxon>
        <taxon>Pseudomonadati</taxon>
        <taxon>Bacteroidota</taxon>
        <taxon>Cytophagia</taxon>
        <taxon>Cytophagales</taxon>
        <taxon>Flammeovirgaceae</taxon>
        <taxon>Sediminitomix</taxon>
    </lineage>
</organism>
<evidence type="ECO:0000256" key="3">
    <source>
        <dbReference type="ARBA" id="ARBA00022801"/>
    </source>
</evidence>
<dbReference type="OrthoDB" id="9764377at2"/>
<dbReference type="PROSITE" id="PS00523">
    <property type="entry name" value="SULFATASE_1"/>
    <property type="match status" value="1"/>
</dbReference>
<dbReference type="Pfam" id="PF00884">
    <property type="entry name" value="Sulfatase"/>
    <property type="match status" value="1"/>
</dbReference>
<dbReference type="EMBL" id="QGDO01000008">
    <property type="protein sequence ID" value="PWJ37956.1"/>
    <property type="molecule type" value="Genomic_DNA"/>
</dbReference>
<keyword evidence="8" id="KW-1185">Reference proteome</keyword>
<feature type="domain" description="Sulfatase N-terminal" evidence="6">
    <location>
        <begin position="26"/>
        <end position="343"/>
    </location>
</feature>
<evidence type="ECO:0000256" key="2">
    <source>
        <dbReference type="ARBA" id="ARBA00022723"/>
    </source>
</evidence>
<evidence type="ECO:0000256" key="5">
    <source>
        <dbReference type="SAM" id="SignalP"/>
    </source>
</evidence>
<evidence type="ECO:0000259" key="6">
    <source>
        <dbReference type="Pfam" id="PF00884"/>
    </source>
</evidence>
<dbReference type="Gene3D" id="3.30.1120.10">
    <property type="match status" value="1"/>
</dbReference>
<evidence type="ECO:0000313" key="8">
    <source>
        <dbReference type="Proteomes" id="UP000245535"/>
    </source>
</evidence>
<dbReference type="GO" id="GO:0004065">
    <property type="term" value="F:arylsulfatase activity"/>
    <property type="evidence" value="ECO:0007669"/>
    <property type="project" value="TreeGrafter"/>
</dbReference>
<feature type="chain" id="PRO_5016337435" evidence="5">
    <location>
        <begin position="23"/>
        <end position="466"/>
    </location>
</feature>
<dbReference type="InterPro" id="IPR017850">
    <property type="entry name" value="Alkaline_phosphatase_core_sf"/>
</dbReference>
<protein>
    <submittedName>
        <fullName evidence="7">Arylsulfatase A-like enzyme</fullName>
    </submittedName>
</protein>
<keyword evidence="3" id="KW-0378">Hydrolase</keyword>
<proteinExistence type="inferred from homology"/>
<dbReference type="PANTHER" id="PTHR42693:SF53">
    <property type="entry name" value="ENDO-4-O-SULFATASE"/>
    <property type="match status" value="1"/>
</dbReference>
<comment type="caution">
    <text evidence="7">The sequence shown here is derived from an EMBL/GenBank/DDBJ whole genome shotgun (WGS) entry which is preliminary data.</text>
</comment>
<dbReference type="Gene3D" id="3.40.720.10">
    <property type="entry name" value="Alkaline Phosphatase, subunit A"/>
    <property type="match status" value="1"/>
</dbReference>
<keyword evidence="2" id="KW-0479">Metal-binding</keyword>
<dbReference type="SUPFAM" id="SSF53649">
    <property type="entry name" value="Alkaline phosphatase-like"/>
    <property type="match status" value="1"/>
</dbReference>
<dbReference type="InterPro" id="IPR024607">
    <property type="entry name" value="Sulfatase_CS"/>
</dbReference>
<dbReference type="InterPro" id="IPR000917">
    <property type="entry name" value="Sulfatase_N"/>
</dbReference>
<dbReference type="InterPro" id="IPR050738">
    <property type="entry name" value="Sulfatase"/>
</dbReference>
<gene>
    <name evidence="7" type="ORF">BC781_10891</name>
</gene>
<keyword evidence="5" id="KW-0732">Signal</keyword>
<dbReference type="PANTHER" id="PTHR42693">
    <property type="entry name" value="ARYLSULFATASE FAMILY MEMBER"/>
    <property type="match status" value="1"/>
</dbReference>
<evidence type="ECO:0000256" key="1">
    <source>
        <dbReference type="ARBA" id="ARBA00008779"/>
    </source>
</evidence>
<comment type="similarity">
    <text evidence="1">Belongs to the sulfatase family.</text>
</comment>
<dbReference type="Proteomes" id="UP000245535">
    <property type="component" value="Unassembled WGS sequence"/>
</dbReference>
<name>A0A315Z5V5_SEDFL</name>
<evidence type="ECO:0000256" key="4">
    <source>
        <dbReference type="ARBA" id="ARBA00022837"/>
    </source>
</evidence>